<dbReference type="EMBL" id="MFGW01000070">
    <property type="protein sequence ID" value="OGF67086.1"/>
    <property type="molecule type" value="Genomic_DNA"/>
</dbReference>
<dbReference type="Gene3D" id="3.60.60.10">
    <property type="entry name" value="Penicillin V Acylase, Chain A"/>
    <property type="match status" value="1"/>
</dbReference>
<name>A0A1F5VUK0_9BACT</name>
<sequence>MKIKKMPSCFFLFLMLFIFSGINNTRNEECTTAVISEKATAVGKSLLWKNRDSDYPSNKVIYVKETPFSYIAIINSEDPNGRMVWAGMNSEGFAIMNSVAYNLDEPEENKLHDLEGIIMADALRTFKTIDEFETFLKNNIGPNFGSQANFGVIDAYGGSALFEVSNKEYNRLNAADFPRKYIINTNFARSGEENKGRGYLRYDRAAILFKEAPESKPSLEYLLQIVTRDLGHALLSFISIAE</sequence>
<accession>A0A1F5VUK0</accession>
<reference evidence="2 3" key="1">
    <citation type="journal article" date="2016" name="Nat. Commun.">
        <title>Thousands of microbial genomes shed light on interconnected biogeochemical processes in an aquifer system.</title>
        <authorList>
            <person name="Anantharaman K."/>
            <person name="Brown C.T."/>
            <person name="Hug L.A."/>
            <person name="Sharon I."/>
            <person name="Castelle C.J."/>
            <person name="Probst A.J."/>
            <person name="Thomas B.C."/>
            <person name="Singh A."/>
            <person name="Wilkins M.J."/>
            <person name="Karaoz U."/>
            <person name="Brodie E.L."/>
            <person name="Williams K.H."/>
            <person name="Hubbard S.S."/>
            <person name="Banfield J.F."/>
        </authorList>
    </citation>
    <scope>NUCLEOTIDE SEQUENCE [LARGE SCALE GENOMIC DNA]</scope>
</reference>
<evidence type="ECO:0000313" key="2">
    <source>
        <dbReference type="EMBL" id="OGF67086.1"/>
    </source>
</evidence>
<evidence type="ECO:0008006" key="4">
    <source>
        <dbReference type="Google" id="ProtNLM"/>
    </source>
</evidence>
<dbReference type="Proteomes" id="UP000178943">
    <property type="component" value="Unassembled WGS sequence"/>
</dbReference>
<evidence type="ECO:0000256" key="1">
    <source>
        <dbReference type="SAM" id="SignalP"/>
    </source>
</evidence>
<dbReference type="STRING" id="1817863.A2Y62_09070"/>
<protein>
    <recommendedName>
        <fullName evidence="4">Choloylglycine hydrolase/NAAA C-terminal domain-containing protein</fullName>
    </recommendedName>
</protein>
<evidence type="ECO:0000313" key="3">
    <source>
        <dbReference type="Proteomes" id="UP000178943"/>
    </source>
</evidence>
<comment type="caution">
    <text evidence="2">The sequence shown here is derived from an EMBL/GenBank/DDBJ whole genome shotgun (WGS) entry which is preliminary data.</text>
</comment>
<feature type="signal peptide" evidence="1">
    <location>
        <begin position="1"/>
        <end position="20"/>
    </location>
</feature>
<dbReference type="AlphaFoldDB" id="A0A1F5VUK0"/>
<organism evidence="2 3">
    <name type="scientific">Candidatus Fischerbacteria bacterium RBG_13_37_8</name>
    <dbReference type="NCBI Taxonomy" id="1817863"/>
    <lineage>
        <taxon>Bacteria</taxon>
        <taxon>Candidatus Fischeribacteriota</taxon>
    </lineage>
</organism>
<proteinExistence type="predicted"/>
<keyword evidence="1" id="KW-0732">Signal</keyword>
<gene>
    <name evidence="2" type="ORF">A2Y62_09070</name>
</gene>
<feature type="chain" id="PRO_5009522112" description="Choloylglycine hydrolase/NAAA C-terminal domain-containing protein" evidence="1">
    <location>
        <begin position="21"/>
        <end position="242"/>
    </location>
</feature>